<dbReference type="PANTHER" id="PTHR22602:SF0">
    <property type="entry name" value="TRANSFERASE CAF17, MITOCHONDRIAL-RELATED"/>
    <property type="match status" value="1"/>
</dbReference>
<dbReference type="InterPro" id="IPR029043">
    <property type="entry name" value="GcvT/YgfZ_C"/>
</dbReference>
<dbReference type="InterPro" id="IPR045179">
    <property type="entry name" value="YgfZ/GcvT"/>
</dbReference>
<dbReference type="GO" id="GO:0032259">
    <property type="term" value="P:methylation"/>
    <property type="evidence" value="ECO:0007669"/>
    <property type="project" value="UniProtKB-KW"/>
</dbReference>
<proteinExistence type="predicted"/>
<accession>A0A4P2Q6K3</accession>
<name>A0A4P2Q6K3_SORCE</name>
<dbReference type="PIRSF" id="PIRSF006487">
    <property type="entry name" value="GcvT"/>
    <property type="match status" value="1"/>
</dbReference>
<dbReference type="OrthoDB" id="9796287at2"/>
<evidence type="ECO:0000256" key="2">
    <source>
        <dbReference type="SAM" id="MobiDB-lite"/>
    </source>
</evidence>
<dbReference type="InterPro" id="IPR027266">
    <property type="entry name" value="TrmE/GcvT-like"/>
</dbReference>
<sequence>MDSTHELDEQRRALREGALVQPVTELGTLVVTGSDRQSWLNGLVTCDLAPQKPLPAGGRAEPPAGGAYGLNVVKTGKIFAEVWIVIAADRIHVGARRDRIGQLREAFERYLIMEDAEIRDASDEHGWIFAHGPRSADLAAAGRAAGADAAIVDWTGLGGALFVAPRQSEGAVLAALLAAGGAGPVLPTTDAAWEVLRVENNVPRFGVDFDDQHFPQEASLEARAVSFNKGCYLGQETVFMLQMRGHAKKRLVQLAVEGEDDVPPGAEIALPGGAAVGAVTSRVSDPRGPRVIALGYVKYKHAVAGEALRVAGRAAEITRAPGAAPGVGDRSAPGGKAARPS</sequence>
<evidence type="ECO:0000256" key="1">
    <source>
        <dbReference type="ARBA" id="ARBA00022946"/>
    </source>
</evidence>
<keyword evidence="4" id="KW-0489">Methyltransferase</keyword>
<dbReference type="PANTHER" id="PTHR22602">
    <property type="entry name" value="TRANSFERASE CAF17, MITOCHONDRIAL-RELATED"/>
    <property type="match status" value="1"/>
</dbReference>
<evidence type="ECO:0000259" key="3">
    <source>
        <dbReference type="Pfam" id="PF08669"/>
    </source>
</evidence>
<gene>
    <name evidence="4" type="ORF">SOCEGT47_056180</name>
</gene>
<keyword evidence="1" id="KW-0809">Transit peptide</keyword>
<feature type="region of interest" description="Disordered" evidence="2">
    <location>
        <begin position="319"/>
        <end position="341"/>
    </location>
</feature>
<dbReference type="InterPro" id="IPR013977">
    <property type="entry name" value="GcvT_C"/>
</dbReference>
<dbReference type="RefSeq" id="WP_129351770.1">
    <property type="nucleotide sequence ID" value="NZ_CP012670.1"/>
</dbReference>
<dbReference type="Gene3D" id="3.30.1360.120">
    <property type="entry name" value="Probable tRNA modification gtpase trme, domain 1"/>
    <property type="match status" value="1"/>
</dbReference>
<dbReference type="SUPFAM" id="SSF103025">
    <property type="entry name" value="Folate-binding domain"/>
    <property type="match status" value="1"/>
</dbReference>
<organism evidence="4 5">
    <name type="scientific">Sorangium cellulosum</name>
    <name type="common">Polyangium cellulosum</name>
    <dbReference type="NCBI Taxonomy" id="56"/>
    <lineage>
        <taxon>Bacteria</taxon>
        <taxon>Pseudomonadati</taxon>
        <taxon>Myxococcota</taxon>
        <taxon>Polyangia</taxon>
        <taxon>Polyangiales</taxon>
        <taxon>Polyangiaceae</taxon>
        <taxon>Sorangium</taxon>
    </lineage>
</organism>
<dbReference type="Pfam" id="PF08669">
    <property type="entry name" value="GCV_T_C"/>
    <property type="match status" value="1"/>
</dbReference>
<evidence type="ECO:0000313" key="5">
    <source>
        <dbReference type="Proteomes" id="UP000295781"/>
    </source>
</evidence>
<dbReference type="InterPro" id="IPR017703">
    <property type="entry name" value="YgfZ/GCV_T_CS"/>
</dbReference>
<dbReference type="Proteomes" id="UP000295781">
    <property type="component" value="Chromosome"/>
</dbReference>
<keyword evidence="4" id="KW-0808">Transferase</keyword>
<dbReference type="NCBIfam" id="TIGR03317">
    <property type="entry name" value="ygfZ_signature"/>
    <property type="match status" value="1"/>
</dbReference>
<dbReference type="GO" id="GO:0016226">
    <property type="term" value="P:iron-sulfur cluster assembly"/>
    <property type="evidence" value="ECO:0007669"/>
    <property type="project" value="TreeGrafter"/>
</dbReference>
<dbReference type="AlphaFoldDB" id="A0A4P2Q6K3"/>
<reference evidence="4 5" key="1">
    <citation type="submission" date="2015-09" db="EMBL/GenBank/DDBJ databases">
        <title>Sorangium comparison.</title>
        <authorList>
            <person name="Zaburannyi N."/>
            <person name="Bunk B."/>
            <person name="Overmann J."/>
            <person name="Mueller R."/>
        </authorList>
    </citation>
    <scope>NUCLEOTIDE SEQUENCE [LARGE SCALE GENOMIC DNA]</scope>
    <source>
        <strain evidence="4 5">So ceGT47</strain>
    </source>
</reference>
<dbReference type="SUPFAM" id="SSF101790">
    <property type="entry name" value="Aminomethyltransferase beta-barrel domain"/>
    <property type="match status" value="1"/>
</dbReference>
<evidence type="ECO:0000313" key="4">
    <source>
        <dbReference type="EMBL" id="AUX25075.1"/>
    </source>
</evidence>
<protein>
    <submittedName>
        <fullName evidence="4">Aminomethyltransferase</fullName>
    </submittedName>
</protein>
<feature type="domain" description="Aminomethyltransferase C-terminal" evidence="3">
    <location>
        <begin position="249"/>
        <end position="312"/>
    </location>
</feature>
<dbReference type="EMBL" id="CP012670">
    <property type="protein sequence ID" value="AUX25075.1"/>
    <property type="molecule type" value="Genomic_DNA"/>
</dbReference>
<dbReference type="GO" id="GO:0008168">
    <property type="term" value="F:methyltransferase activity"/>
    <property type="evidence" value="ECO:0007669"/>
    <property type="project" value="UniProtKB-KW"/>
</dbReference>